<keyword evidence="2" id="KW-1185">Reference proteome</keyword>
<accession>A0ACB6QSI9</accession>
<name>A0ACB6QSI9_9PLEO</name>
<sequence length="334" mass="36091">MAEISVLLTLSLILGCGLIDKANPSGVASDMTPYLFDKGLLDVETDHEADRIEGLLYLVNISWNLVSGNLDEPEHDYGVVGAYWAHTAPIALPEIAGNPPVEDSMTPPPCSDARARGHSCEPIAPARPPPSVHQAALNTILPTLLDQSDIPNTNPAELVEECLLCFEVYRYLNGEYPSHHHNFRRIEDVCKLALAGGEMSANEIEGHRGYGQPAMNGQGQILALNFSPLAGVDEMSGIIIVDGTVEELRHRIFAVDGPPKLPAPAHSKVDSAKLNTFDANDPQAESQRGTVGEVGKMNSSSKRKKRYRQSGFETTPSALSVVTFGHVAALREDR</sequence>
<comment type="caution">
    <text evidence="1">The sequence shown here is derived from an EMBL/GenBank/DDBJ whole genome shotgun (WGS) entry which is preliminary data.</text>
</comment>
<evidence type="ECO:0000313" key="1">
    <source>
        <dbReference type="EMBL" id="KAF2469845.1"/>
    </source>
</evidence>
<reference evidence="1" key="1">
    <citation type="journal article" date="2020" name="Stud. Mycol.">
        <title>101 Dothideomycetes genomes: a test case for predicting lifestyles and emergence of pathogens.</title>
        <authorList>
            <person name="Haridas S."/>
            <person name="Albert R."/>
            <person name="Binder M."/>
            <person name="Bloem J."/>
            <person name="Labutti K."/>
            <person name="Salamov A."/>
            <person name="Andreopoulos B."/>
            <person name="Baker S."/>
            <person name="Barry K."/>
            <person name="Bills G."/>
            <person name="Bluhm B."/>
            <person name="Cannon C."/>
            <person name="Castanera R."/>
            <person name="Culley D."/>
            <person name="Daum C."/>
            <person name="Ezra D."/>
            <person name="Gonzalez J."/>
            <person name="Henrissat B."/>
            <person name="Kuo A."/>
            <person name="Liang C."/>
            <person name="Lipzen A."/>
            <person name="Lutzoni F."/>
            <person name="Magnuson J."/>
            <person name="Mondo S."/>
            <person name="Nolan M."/>
            <person name="Ohm R."/>
            <person name="Pangilinan J."/>
            <person name="Park H.-J."/>
            <person name="Ramirez L."/>
            <person name="Alfaro M."/>
            <person name="Sun H."/>
            <person name="Tritt A."/>
            <person name="Yoshinaga Y."/>
            <person name="Zwiers L.-H."/>
            <person name="Turgeon B."/>
            <person name="Goodwin S."/>
            <person name="Spatafora J."/>
            <person name="Crous P."/>
            <person name="Grigoriev I."/>
        </authorList>
    </citation>
    <scope>NUCLEOTIDE SEQUENCE</scope>
    <source>
        <strain evidence="1">ATCC 200398</strain>
    </source>
</reference>
<proteinExistence type="predicted"/>
<evidence type="ECO:0000313" key="2">
    <source>
        <dbReference type="Proteomes" id="UP000799755"/>
    </source>
</evidence>
<gene>
    <name evidence="1" type="ORF">BDR25DRAFT_356088</name>
</gene>
<dbReference type="EMBL" id="MU003510">
    <property type="protein sequence ID" value="KAF2469845.1"/>
    <property type="molecule type" value="Genomic_DNA"/>
</dbReference>
<protein>
    <submittedName>
        <fullName evidence="1">Uncharacterized protein</fullName>
    </submittedName>
</protein>
<organism evidence="1 2">
    <name type="scientific">Lindgomyces ingoldianus</name>
    <dbReference type="NCBI Taxonomy" id="673940"/>
    <lineage>
        <taxon>Eukaryota</taxon>
        <taxon>Fungi</taxon>
        <taxon>Dikarya</taxon>
        <taxon>Ascomycota</taxon>
        <taxon>Pezizomycotina</taxon>
        <taxon>Dothideomycetes</taxon>
        <taxon>Pleosporomycetidae</taxon>
        <taxon>Pleosporales</taxon>
        <taxon>Lindgomycetaceae</taxon>
        <taxon>Lindgomyces</taxon>
    </lineage>
</organism>
<dbReference type="Proteomes" id="UP000799755">
    <property type="component" value="Unassembled WGS sequence"/>
</dbReference>